<dbReference type="Bgee" id="FBgn0273177">
    <property type="expression patterns" value="Expressed in female reproductive system and 2 other cell types or tissues"/>
</dbReference>
<proteinExistence type="predicted"/>
<dbReference type="Pfam" id="PF02171">
    <property type="entry name" value="Piwi"/>
    <property type="match status" value="1"/>
</dbReference>
<reference evidence="2" key="3">
    <citation type="journal article" date="2012" name="PLoS ONE">
        <title>Mind the gap: upgrading genomes with Pacific Biosciences RS long-read sequencing technology.</title>
        <authorList>
            <person name="English A.C."/>
            <person name="Richards S."/>
            <person name="Han Y."/>
            <person name="Wang M."/>
            <person name="Vee V."/>
            <person name="Qu J."/>
            <person name="Qin X."/>
            <person name="Muzny D.M."/>
            <person name="Reid J.G."/>
            <person name="Worley K.C."/>
            <person name="Gibbs R.A."/>
        </authorList>
    </citation>
    <scope>NUCLEOTIDE SEQUENCE</scope>
    <source>
        <strain evidence="2">MV2-25</strain>
    </source>
</reference>
<dbReference type="InterPro" id="IPR003165">
    <property type="entry name" value="Piwi"/>
</dbReference>
<reference evidence="2" key="2">
    <citation type="journal article" date="2007" name="Nature">
        <title>Evolution of genes and genomes on the Drosophila phylogeny.</title>
        <authorList>
            <consortium name="Drosophila 12 Genomes Consortium"/>
            <person name="Clark A.G."/>
            <person name="Eisen M.B."/>
            <person name="Smith D.R."/>
            <person name="Bergman C.M."/>
            <person name="Oliver B."/>
            <person name="Markow T.A."/>
            <person name="Kaufman T.C."/>
            <person name="Kellis M."/>
            <person name="Gelbart W."/>
            <person name="Iyer V.N."/>
            <person name="Pollard D.A."/>
            <person name="Sackton T.B."/>
            <person name="Larracuente A.M."/>
            <person name="Singh N.D."/>
            <person name="Abad J.P."/>
            <person name="Abt D.N."/>
            <person name="Adryan B."/>
            <person name="Aguade M."/>
            <person name="Akashi H."/>
            <person name="Anderson W.W."/>
            <person name="Aquadro C.F."/>
            <person name="Ardell D.H."/>
            <person name="Arguello R."/>
            <person name="Artieri C.G."/>
            <person name="Barbash D.A."/>
            <person name="Barker D."/>
            <person name="Barsanti P."/>
            <person name="Batterham P."/>
            <person name="Batzoglou S."/>
            <person name="Begun D."/>
            <person name="Bhutkar A."/>
            <person name="Blanco E."/>
            <person name="Bosak S.A."/>
            <person name="Bradley R.K."/>
            <person name="Brand A.D."/>
            <person name="Brent M.R."/>
            <person name="Brooks A.N."/>
            <person name="Brown R.H."/>
            <person name="Butlin R.K."/>
            <person name="Caggese C."/>
            <person name="Calvi B.R."/>
            <person name="Bernardo de Carvalho A."/>
            <person name="Caspi A."/>
            <person name="Castrezana S."/>
            <person name="Celniker S.E."/>
            <person name="Chang J.L."/>
            <person name="Chapple C."/>
            <person name="Chatterji S."/>
            <person name="Chinwalla A."/>
            <person name="Civetta A."/>
            <person name="Clifton S.W."/>
            <person name="Comeron J.M."/>
            <person name="Costello J.C."/>
            <person name="Coyne J.A."/>
            <person name="Daub J."/>
            <person name="David R.G."/>
            <person name="Delcher A.L."/>
            <person name="Delehaunty K."/>
            <person name="Do C.B."/>
            <person name="Ebling H."/>
            <person name="Edwards K."/>
            <person name="Eickbush T."/>
            <person name="Evans J.D."/>
            <person name="Filipski A."/>
            <person name="Findeiss S."/>
            <person name="Freyhult E."/>
            <person name="Fulton L."/>
            <person name="Fulton R."/>
            <person name="Garcia A.C."/>
            <person name="Gardiner A."/>
            <person name="Garfield D.A."/>
            <person name="Garvin B.E."/>
            <person name="Gibson G."/>
            <person name="Gilbert D."/>
            <person name="Gnerre S."/>
            <person name="Godfrey J."/>
            <person name="Good R."/>
            <person name="Gotea V."/>
            <person name="Gravely B."/>
            <person name="Greenberg A.J."/>
            <person name="Griffiths-Jones S."/>
            <person name="Gross S."/>
            <person name="Guigo R."/>
            <person name="Gustafson E.A."/>
            <person name="Haerty W."/>
            <person name="Hahn M.W."/>
            <person name="Halligan D.L."/>
            <person name="Halpern A.L."/>
            <person name="Halter G.M."/>
            <person name="Han M.V."/>
            <person name="Heger A."/>
            <person name="Hillier L."/>
            <person name="Hinrichs A.S."/>
            <person name="Holmes I."/>
            <person name="Hoskins R.A."/>
            <person name="Hubisz M.J."/>
            <person name="Hultmark D."/>
            <person name="Huntley M.A."/>
            <person name="Jaffe D.B."/>
            <person name="Jagadeeshan S."/>
            <person name="Jeck W.R."/>
            <person name="Johnson J."/>
            <person name="Jones C.D."/>
            <person name="Jordan W.C."/>
            <person name="Karpen G.H."/>
            <person name="Kataoka E."/>
            <person name="Keightley P.D."/>
            <person name="Kheradpour P."/>
            <person name="Kirkness E.F."/>
            <person name="Koerich L.B."/>
            <person name="Kristiansen K."/>
            <person name="Kudrna D."/>
            <person name="Kulathinal R.J."/>
            <person name="Kumar S."/>
            <person name="Kwok R."/>
            <person name="Lander E."/>
            <person name="Langley C.H."/>
            <person name="Lapoint R."/>
            <person name="Lazzaro B.P."/>
            <person name="Lee S.J."/>
            <person name="Levesque L."/>
            <person name="Li R."/>
            <person name="Lin C.F."/>
            <person name="Lin M.F."/>
            <person name="Lindblad-Toh K."/>
            <person name="Llopart A."/>
            <person name="Long M."/>
            <person name="Low L."/>
            <person name="Lozovsky E."/>
            <person name="Lu J."/>
            <person name="Luo M."/>
            <person name="Machado C.A."/>
            <person name="Makalowski W."/>
            <person name="Marzo M."/>
            <person name="Matsuda M."/>
            <person name="Matzkin L."/>
            <person name="McAllister B."/>
            <person name="McBride C.S."/>
            <person name="McKernan B."/>
            <person name="McKernan K."/>
            <person name="Mendez-Lago M."/>
            <person name="Minx P."/>
            <person name="Mollenhauer M.U."/>
            <person name="Montooth K."/>
            <person name="Mount S.M."/>
            <person name="Mu X."/>
            <person name="Myers E."/>
            <person name="Negre B."/>
            <person name="Newfeld S."/>
            <person name="Nielsen R."/>
            <person name="Noor M.A."/>
            <person name="O'Grady P."/>
            <person name="Pachter L."/>
            <person name="Papaceit M."/>
            <person name="Parisi M.J."/>
            <person name="Parisi M."/>
            <person name="Parts L."/>
            <person name="Pedersen J.S."/>
            <person name="Pesole G."/>
            <person name="Phillippy A.M."/>
            <person name="Ponting C.P."/>
            <person name="Pop M."/>
            <person name="Porcelli D."/>
            <person name="Powell J.R."/>
            <person name="Prohaska S."/>
            <person name="Pruitt K."/>
            <person name="Puig M."/>
            <person name="Quesneville H."/>
            <person name="Ram K.R."/>
            <person name="Rand D."/>
            <person name="Rasmussen M.D."/>
            <person name="Reed L.K."/>
            <person name="Reenan R."/>
            <person name="Reily A."/>
            <person name="Remington K.A."/>
            <person name="Rieger T.T."/>
            <person name="Ritchie M.G."/>
            <person name="Robin C."/>
            <person name="Rogers Y.H."/>
            <person name="Rohde C."/>
            <person name="Rozas J."/>
            <person name="Rubenfield M.J."/>
            <person name="Ruiz A."/>
            <person name="Russo S."/>
            <person name="Salzberg S.L."/>
            <person name="Sanchez-Gracia A."/>
            <person name="Saranga D.J."/>
            <person name="Sato H."/>
            <person name="Schaeffer S.W."/>
            <person name="Schatz M.C."/>
            <person name="Schlenke T."/>
            <person name="Schwartz R."/>
            <person name="Segarra C."/>
            <person name="Singh R.S."/>
            <person name="Sirot L."/>
            <person name="Sirota M."/>
            <person name="Sisneros N.B."/>
            <person name="Smith C.D."/>
            <person name="Smith T.F."/>
            <person name="Spieth J."/>
            <person name="Stage D.E."/>
            <person name="Stark A."/>
            <person name="Stephan W."/>
            <person name="Strausberg R.L."/>
            <person name="Strempel S."/>
            <person name="Sturgill D."/>
            <person name="Sutton G."/>
            <person name="Sutton G.G."/>
            <person name="Tao W."/>
            <person name="Teichmann S."/>
            <person name="Tobari Y.N."/>
            <person name="Tomimura Y."/>
            <person name="Tsolas J.M."/>
            <person name="Valente V.L."/>
            <person name="Venter E."/>
            <person name="Venter J.C."/>
            <person name="Vicario S."/>
            <person name="Vieira F.G."/>
            <person name="Vilella A.J."/>
            <person name="Villasante A."/>
            <person name="Walenz B."/>
            <person name="Wang J."/>
            <person name="Wasserman M."/>
            <person name="Watts T."/>
            <person name="Wilson D."/>
            <person name="Wilson R.K."/>
            <person name="Wing R.A."/>
            <person name="Wolfner M.F."/>
            <person name="Wong A."/>
            <person name="Wong G.K."/>
            <person name="Wu C.I."/>
            <person name="Wu G."/>
            <person name="Yamamoto D."/>
            <person name="Yang H.P."/>
            <person name="Yang S.P."/>
            <person name="Yorke J.A."/>
            <person name="Yoshida K."/>
            <person name="Zdobnov E."/>
            <person name="Zhang P."/>
            <person name="Zhang Y."/>
            <person name="Zimin A.V."/>
            <person name="Baldwin J."/>
            <person name="Abdouelleil A."/>
            <person name="Abdulkadir J."/>
            <person name="Abebe A."/>
            <person name="Abera B."/>
            <person name="Abreu J."/>
            <person name="Acer S.C."/>
            <person name="Aftuck L."/>
            <person name="Alexander A."/>
            <person name="An P."/>
            <person name="Anderson E."/>
            <person name="Anderson S."/>
            <person name="Arachi H."/>
            <person name="Azer M."/>
            <person name="Bachantsang P."/>
            <person name="Barry A."/>
            <person name="Bayul T."/>
            <person name="Berlin A."/>
            <person name="Bessette D."/>
            <person name="Bloom T."/>
            <person name="Blye J."/>
            <person name="Boguslavskiy L."/>
            <person name="Bonnet C."/>
            <person name="Boukhgalter B."/>
            <person name="Bourzgui I."/>
            <person name="Brown A."/>
            <person name="Cahill P."/>
            <person name="Channer S."/>
            <person name="Cheshatsang Y."/>
            <person name="Chuda L."/>
            <person name="Citroen M."/>
            <person name="Collymore A."/>
            <person name="Cooke P."/>
            <person name="Costello M."/>
            <person name="D'Aco K."/>
            <person name="Daza R."/>
            <person name="De Haan G."/>
            <person name="DeGray S."/>
            <person name="DeMaso C."/>
            <person name="Dhargay N."/>
            <person name="Dooley K."/>
            <person name="Dooley E."/>
            <person name="Doricent M."/>
            <person name="Dorje P."/>
            <person name="Dorjee K."/>
            <person name="Dupes A."/>
            <person name="Elong R."/>
            <person name="Falk J."/>
            <person name="Farina A."/>
            <person name="Faro S."/>
            <person name="Ferguson D."/>
            <person name="Fisher S."/>
            <person name="Foley C.D."/>
            <person name="Franke A."/>
            <person name="Friedrich D."/>
            <person name="Gadbois L."/>
            <person name="Gearin G."/>
            <person name="Gearin C.R."/>
            <person name="Giannoukos G."/>
            <person name="Goode T."/>
            <person name="Graham J."/>
            <person name="Grandbois E."/>
            <person name="Grewal S."/>
            <person name="Gyaltsen K."/>
            <person name="Hafez N."/>
            <person name="Hagos B."/>
            <person name="Hall J."/>
            <person name="Henson C."/>
            <person name="Hollinger A."/>
            <person name="Honan T."/>
            <person name="Huard M.D."/>
            <person name="Hughes L."/>
            <person name="Hurhula B."/>
            <person name="Husby M.E."/>
            <person name="Kamat A."/>
            <person name="Kanga B."/>
            <person name="Kashin S."/>
            <person name="Khazanovich D."/>
            <person name="Kisner P."/>
            <person name="Lance K."/>
            <person name="Lara M."/>
            <person name="Lee W."/>
            <person name="Lennon N."/>
            <person name="Letendre F."/>
            <person name="LeVine R."/>
            <person name="Lipovsky A."/>
            <person name="Liu X."/>
            <person name="Liu J."/>
            <person name="Liu S."/>
            <person name="Lokyitsang T."/>
            <person name="Lokyitsang Y."/>
            <person name="Lubonja R."/>
            <person name="Lui A."/>
            <person name="MacDonald P."/>
            <person name="Magnisalis V."/>
            <person name="Maru K."/>
            <person name="Matthews C."/>
            <person name="McCusker W."/>
            <person name="McDonough S."/>
            <person name="Mehta T."/>
            <person name="Meldrim J."/>
            <person name="Meneus L."/>
            <person name="Mihai O."/>
            <person name="Mihalev A."/>
            <person name="Mihova T."/>
            <person name="Mittelman R."/>
            <person name="Mlenga V."/>
            <person name="Montmayeur A."/>
            <person name="Mulrain L."/>
            <person name="Navidi A."/>
            <person name="Naylor J."/>
            <person name="Negash T."/>
            <person name="Nguyen T."/>
            <person name="Nguyen N."/>
            <person name="Nicol R."/>
            <person name="Norbu C."/>
            <person name="Norbu N."/>
            <person name="Novod N."/>
            <person name="O'Neill B."/>
            <person name="Osman S."/>
            <person name="Markiewicz E."/>
            <person name="Oyono O.L."/>
            <person name="Patti C."/>
            <person name="Phunkhang P."/>
            <person name="Pierre F."/>
            <person name="Priest M."/>
            <person name="Raghuraman S."/>
            <person name="Rege F."/>
            <person name="Reyes R."/>
            <person name="Rise C."/>
            <person name="Rogov P."/>
            <person name="Ross K."/>
            <person name="Ryan E."/>
            <person name="Settipalli S."/>
            <person name="Shea T."/>
            <person name="Sherpa N."/>
            <person name="Shi L."/>
            <person name="Shih D."/>
            <person name="Sparrow T."/>
            <person name="Spaulding J."/>
            <person name="Stalker J."/>
            <person name="Stange-Thomann N."/>
            <person name="Stavropoulos S."/>
            <person name="Stone C."/>
            <person name="Strader C."/>
            <person name="Tesfaye S."/>
            <person name="Thomson T."/>
            <person name="Thoulutsang Y."/>
            <person name="Thoulutsang D."/>
            <person name="Topham K."/>
            <person name="Topping I."/>
            <person name="Tsamla T."/>
            <person name="Vassiliev H."/>
            <person name="Vo A."/>
            <person name="Wangchuk T."/>
            <person name="Wangdi T."/>
            <person name="Weiand M."/>
            <person name="Wilkinson J."/>
            <person name="Wilson A."/>
            <person name="Yadav S."/>
            <person name="Young G."/>
            <person name="Yu Q."/>
            <person name="Zembek L."/>
            <person name="Zhong D."/>
            <person name="Zimmer A."/>
            <person name="Zwirko Z."/>
            <person name="Jaffe D.B."/>
            <person name="Alvarez P."/>
            <person name="Brockman W."/>
            <person name="Butler J."/>
            <person name="Chin C."/>
            <person name="Gnerre S."/>
            <person name="Grabherr M."/>
            <person name="Kleber M."/>
            <person name="Mauceli E."/>
            <person name="MacCallum I."/>
        </authorList>
    </citation>
    <scope>NUCLEOTIDE SEQUENCE [LARGE SCALE GENOMIC DNA]</scope>
    <source>
        <strain evidence="2">MV2-25</strain>
    </source>
</reference>
<dbReference type="GO" id="GO:0003676">
    <property type="term" value="F:nucleic acid binding"/>
    <property type="evidence" value="ECO:0007669"/>
    <property type="project" value="InterPro"/>
</dbReference>
<dbReference type="STRING" id="46245.A0A0R3P2L0"/>
<dbReference type="Gene3D" id="3.30.420.10">
    <property type="entry name" value="Ribonuclease H-like superfamily/Ribonuclease H"/>
    <property type="match status" value="1"/>
</dbReference>
<evidence type="ECO:0000259" key="1">
    <source>
        <dbReference type="PROSITE" id="PS50822"/>
    </source>
</evidence>
<protein>
    <recommendedName>
        <fullName evidence="1">Piwi domain-containing protein</fullName>
    </recommendedName>
</protein>
<reference evidence="2" key="1">
    <citation type="journal article" date="2005" name="Genome Res.">
        <title>Comparative genome sequencing of Drosophila pseudoobscura: chromosomal, gene, and cis-element evolution.</title>
        <authorList>
            <person name="Richards S."/>
            <person name="Liu Y."/>
            <person name="Bettencourt B.R."/>
            <person name="Hradecky P."/>
            <person name="Letovsky S."/>
            <person name="Nielsen R."/>
            <person name="Thornton K."/>
            <person name="Hubisz M.J."/>
            <person name="Chen R."/>
            <person name="Meisel R.P."/>
            <person name="Couronne O."/>
            <person name="Hua S."/>
            <person name="Smith M.A."/>
            <person name="Zhang P."/>
            <person name="Liu J."/>
            <person name="Bussemaker H.J."/>
            <person name="van Batenburg M.F."/>
            <person name="Howells S.L."/>
            <person name="Scherer S.E."/>
            <person name="Sodergren E."/>
            <person name="Matthews B.B."/>
            <person name="Crosby M.A."/>
            <person name="Schroeder A.J."/>
            <person name="Ortiz-Barrientos D."/>
            <person name="Rives C.M."/>
            <person name="Metzker M.L."/>
            <person name="Muzny D.M."/>
            <person name="Scott G."/>
            <person name="Steffen D."/>
            <person name="Wheeler D.A."/>
            <person name="Worley K.C."/>
            <person name="Havlak P."/>
            <person name="Durbin K.J."/>
            <person name="Egan A."/>
            <person name="Gill R."/>
            <person name="Hume J."/>
            <person name="Morgan M.B."/>
            <person name="Miner G."/>
            <person name="Hamilton C."/>
            <person name="Huang Y."/>
            <person name="Waldron L."/>
            <person name="Verduzco D."/>
            <person name="Clerc-Blankenburg K.P."/>
            <person name="Dubchak I."/>
            <person name="Noor M.A."/>
            <person name="Anderson W."/>
            <person name="White K.P."/>
            <person name="Clark A.G."/>
            <person name="Schaeffer S.W."/>
            <person name="Gelbart W."/>
            <person name="Weinstock G.M."/>
            <person name="Gibbs R.A."/>
        </authorList>
    </citation>
    <scope>NUCLEOTIDE SEQUENCE [LARGE SCALE GENOMIC DNA]</scope>
    <source>
        <strain evidence="2">MV2-25</strain>
    </source>
</reference>
<evidence type="ECO:0000313" key="2">
    <source>
        <dbReference type="EMBL" id="KRT05254.1"/>
    </source>
</evidence>
<dbReference type="PROSITE" id="PS50822">
    <property type="entry name" value="PIWI"/>
    <property type="match status" value="1"/>
</dbReference>
<dbReference type="PANTHER" id="PTHR22891">
    <property type="entry name" value="EUKARYOTIC TRANSLATION INITIATION FACTOR 2C"/>
    <property type="match status" value="1"/>
</dbReference>
<dbReference type="ExpressionAtlas" id="A0A0R3P2L0">
    <property type="expression patterns" value="baseline"/>
</dbReference>
<dbReference type="InterPro" id="IPR036397">
    <property type="entry name" value="RNaseH_sf"/>
</dbReference>
<sequence length="121" mass="13485">MMTSCPSRKSSCKRSSSYTLSAMIFPSMSISTTIASGSANQLDNPLPGTLVDEHITRAHMYDFFLVSQLVRQGTVSPTHFIVLQDDAKYGPDIIQKLSYKLCFLYYNWSGTIRIPACCMAK</sequence>
<organism evidence="2">
    <name type="scientific">Drosophila pseudoobscura pseudoobscura</name>
    <name type="common">Fruit fly</name>
    <dbReference type="NCBI Taxonomy" id="46245"/>
    <lineage>
        <taxon>Eukaryota</taxon>
        <taxon>Metazoa</taxon>
        <taxon>Ecdysozoa</taxon>
        <taxon>Arthropoda</taxon>
        <taxon>Hexapoda</taxon>
        <taxon>Insecta</taxon>
        <taxon>Pterygota</taxon>
        <taxon>Neoptera</taxon>
        <taxon>Endopterygota</taxon>
        <taxon>Diptera</taxon>
        <taxon>Brachycera</taxon>
        <taxon>Muscomorpha</taxon>
        <taxon>Ephydroidea</taxon>
        <taxon>Drosophilidae</taxon>
        <taxon>Drosophila</taxon>
        <taxon>Sophophora</taxon>
    </lineage>
</organism>
<dbReference type="InterPro" id="IPR012337">
    <property type="entry name" value="RNaseH-like_sf"/>
</dbReference>
<dbReference type="SUPFAM" id="SSF53098">
    <property type="entry name" value="Ribonuclease H-like"/>
    <property type="match status" value="1"/>
</dbReference>
<name>A0A0R3P2L0_DROPS</name>
<feature type="domain" description="Piwi" evidence="1">
    <location>
        <begin position="24"/>
        <end position="121"/>
    </location>
</feature>
<dbReference type="SMR" id="A0A0R3P2L0"/>
<gene>
    <name evidence="2" type="primary">Dpse\GA32770</name>
    <name evidence="2" type="ORF">Dpse_GA32770</name>
</gene>
<dbReference type="AlphaFoldDB" id="A0A0R3P2L0"/>
<accession>A0A0R3P2L0</accession>
<reference evidence="2" key="4">
    <citation type="submission" date="2015-11" db="EMBL/GenBank/DDBJ databases">
        <authorList>
            <consortium name="FlyBase"/>
        </authorList>
    </citation>
    <scope>NUCLEOTIDE SEQUENCE</scope>
    <source>
        <strain evidence="2">MV2-25</strain>
    </source>
</reference>
<dbReference type="EMBL" id="CH475692">
    <property type="protein sequence ID" value="KRT05254.1"/>
    <property type="molecule type" value="Genomic_DNA"/>
</dbReference>